<dbReference type="Proteomes" id="UP001194468">
    <property type="component" value="Unassembled WGS sequence"/>
</dbReference>
<gene>
    <name evidence="1" type="ORF">L210DRAFT_1035442</name>
</gene>
<evidence type="ECO:0000313" key="2">
    <source>
        <dbReference type="Proteomes" id="UP001194468"/>
    </source>
</evidence>
<dbReference type="AlphaFoldDB" id="A0AAD4GF75"/>
<proteinExistence type="predicted"/>
<evidence type="ECO:0000313" key="1">
    <source>
        <dbReference type="EMBL" id="KAF8440971.1"/>
    </source>
</evidence>
<sequence length="88" mass="10084">MVSSLGMGSWDANVRSRDRMAAHIAISCGGRYNMQDSITLAAVSGRRIWHYPTKKQPFLDMLDLIVLTFVYVEKLRGDRERATQHPCW</sequence>
<accession>A0AAD4GF75</accession>
<dbReference type="EMBL" id="WHUW01000011">
    <property type="protein sequence ID" value="KAF8440971.1"/>
    <property type="molecule type" value="Genomic_DNA"/>
</dbReference>
<reference evidence="1" key="2">
    <citation type="journal article" date="2020" name="Nat. Commun.">
        <title>Large-scale genome sequencing of mycorrhizal fungi provides insights into the early evolution of symbiotic traits.</title>
        <authorList>
            <person name="Miyauchi S."/>
            <person name="Kiss E."/>
            <person name="Kuo A."/>
            <person name="Drula E."/>
            <person name="Kohler A."/>
            <person name="Sanchez-Garcia M."/>
            <person name="Morin E."/>
            <person name="Andreopoulos B."/>
            <person name="Barry K.W."/>
            <person name="Bonito G."/>
            <person name="Buee M."/>
            <person name="Carver A."/>
            <person name="Chen C."/>
            <person name="Cichocki N."/>
            <person name="Clum A."/>
            <person name="Culley D."/>
            <person name="Crous P.W."/>
            <person name="Fauchery L."/>
            <person name="Girlanda M."/>
            <person name="Hayes R.D."/>
            <person name="Keri Z."/>
            <person name="LaButti K."/>
            <person name="Lipzen A."/>
            <person name="Lombard V."/>
            <person name="Magnuson J."/>
            <person name="Maillard F."/>
            <person name="Murat C."/>
            <person name="Nolan M."/>
            <person name="Ohm R.A."/>
            <person name="Pangilinan J."/>
            <person name="Pereira M.F."/>
            <person name="Perotto S."/>
            <person name="Peter M."/>
            <person name="Pfister S."/>
            <person name="Riley R."/>
            <person name="Sitrit Y."/>
            <person name="Stielow J.B."/>
            <person name="Szollosi G."/>
            <person name="Zifcakova L."/>
            <person name="Stursova M."/>
            <person name="Spatafora J.W."/>
            <person name="Tedersoo L."/>
            <person name="Vaario L.M."/>
            <person name="Yamada A."/>
            <person name="Yan M."/>
            <person name="Wang P."/>
            <person name="Xu J."/>
            <person name="Bruns T."/>
            <person name="Baldrian P."/>
            <person name="Vilgalys R."/>
            <person name="Dunand C."/>
            <person name="Henrissat B."/>
            <person name="Grigoriev I.V."/>
            <person name="Hibbett D."/>
            <person name="Nagy L.G."/>
            <person name="Martin F.M."/>
        </authorList>
    </citation>
    <scope>NUCLEOTIDE SEQUENCE</scope>
    <source>
        <strain evidence="1">BED1</strain>
    </source>
</reference>
<organism evidence="1 2">
    <name type="scientific">Boletus edulis BED1</name>
    <dbReference type="NCBI Taxonomy" id="1328754"/>
    <lineage>
        <taxon>Eukaryota</taxon>
        <taxon>Fungi</taxon>
        <taxon>Dikarya</taxon>
        <taxon>Basidiomycota</taxon>
        <taxon>Agaricomycotina</taxon>
        <taxon>Agaricomycetes</taxon>
        <taxon>Agaricomycetidae</taxon>
        <taxon>Boletales</taxon>
        <taxon>Boletineae</taxon>
        <taxon>Boletaceae</taxon>
        <taxon>Boletoideae</taxon>
        <taxon>Boletus</taxon>
    </lineage>
</organism>
<reference evidence="1" key="1">
    <citation type="submission" date="2019-10" db="EMBL/GenBank/DDBJ databases">
        <authorList>
            <consortium name="DOE Joint Genome Institute"/>
            <person name="Kuo A."/>
            <person name="Miyauchi S."/>
            <person name="Kiss E."/>
            <person name="Drula E."/>
            <person name="Kohler A."/>
            <person name="Sanchez-Garcia M."/>
            <person name="Andreopoulos B."/>
            <person name="Barry K.W."/>
            <person name="Bonito G."/>
            <person name="Buee M."/>
            <person name="Carver A."/>
            <person name="Chen C."/>
            <person name="Cichocki N."/>
            <person name="Clum A."/>
            <person name="Culley D."/>
            <person name="Crous P.W."/>
            <person name="Fauchery L."/>
            <person name="Girlanda M."/>
            <person name="Hayes R."/>
            <person name="Keri Z."/>
            <person name="LaButti K."/>
            <person name="Lipzen A."/>
            <person name="Lombard V."/>
            <person name="Magnuson J."/>
            <person name="Maillard F."/>
            <person name="Morin E."/>
            <person name="Murat C."/>
            <person name="Nolan M."/>
            <person name="Ohm R."/>
            <person name="Pangilinan J."/>
            <person name="Pereira M."/>
            <person name="Perotto S."/>
            <person name="Peter M."/>
            <person name="Riley R."/>
            <person name="Sitrit Y."/>
            <person name="Stielow B."/>
            <person name="Szollosi G."/>
            <person name="Zifcakova L."/>
            <person name="Stursova M."/>
            <person name="Spatafora J.W."/>
            <person name="Tedersoo L."/>
            <person name="Vaario L.-M."/>
            <person name="Yamada A."/>
            <person name="Yan M."/>
            <person name="Wang P."/>
            <person name="Xu J."/>
            <person name="Bruns T."/>
            <person name="Baldrian P."/>
            <person name="Vilgalys R."/>
            <person name="Henrissat B."/>
            <person name="Grigoriev I.V."/>
            <person name="Hibbett D."/>
            <person name="Nagy L.G."/>
            <person name="Martin F.M."/>
        </authorList>
    </citation>
    <scope>NUCLEOTIDE SEQUENCE</scope>
    <source>
        <strain evidence="1">BED1</strain>
    </source>
</reference>
<keyword evidence="2" id="KW-1185">Reference proteome</keyword>
<protein>
    <submittedName>
        <fullName evidence="1">Uncharacterized protein</fullName>
    </submittedName>
</protein>
<name>A0AAD4GF75_BOLED</name>
<comment type="caution">
    <text evidence="1">The sequence shown here is derived from an EMBL/GenBank/DDBJ whole genome shotgun (WGS) entry which is preliminary data.</text>
</comment>